<feature type="domain" description="CLEC16A/TT9 C-terminal" evidence="1">
    <location>
        <begin position="4"/>
        <end position="35"/>
    </location>
</feature>
<feature type="non-terminal residue" evidence="2">
    <location>
        <position position="35"/>
    </location>
</feature>
<gene>
    <name evidence="2" type="ORF">KXQ929_LOCUS53935</name>
</gene>
<sequence length="35" mass="4091">MIRIALVTDPMQFILIEPDVKRLGWGIVKFCDLMQ</sequence>
<dbReference type="InterPro" id="IPR045820">
    <property type="entry name" value="CLEC16A/TT9_C"/>
</dbReference>
<comment type="caution">
    <text evidence="2">The sequence shown here is derived from an EMBL/GenBank/DDBJ whole genome shotgun (WGS) entry which is preliminary data.</text>
</comment>
<evidence type="ECO:0000313" key="2">
    <source>
        <dbReference type="EMBL" id="CAF4450726.1"/>
    </source>
</evidence>
<dbReference type="EMBL" id="CAJOBB010031439">
    <property type="protein sequence ID" value="CAF4450726.1"/>
    <property type="molecule type" value="Genomic_DNA"/>
</dbReference>
<proteinExistence type="predicted"/>
<dbReference type="AlphaFoldDB" id="A0A820SC27"/>
<name>A0A820SC27_9BILA</name>
<protein>
    <recommendedName>
        <fullName evidence="1">CLEC16A/TT9 C-terminal domain-containing protein</fullName>
    </recommendedName>
</protein>
<dbReference type="Proteomes" id="UP000663868">
    <property type="component" value="Unassembled WGS sequence"/>
</dbReference>
<evidence type="ECO:0000259" key="1">
    <source>
        <dbReference type="Pfam" id="PF19439"/>
    </source>
</evidence>
<organism evidence="2 3">
    <name type="scientific">Adineta steineri</name>
    <dbReference type="NCBI Taxonomy" id="433720"/>
    <lineage>
        <taxon>Eukaryota</taxon>
        <taxon>Metazoa</taxon>
        <taxon>Spiralia</taxon>
        <taxon>Gnathifera</taxon>
        <taxon>Rotifera</taxon>
        <taxon>Eurotatoria</taxon>
        <taxon>Bdelloidea</taxon>
        <taxon>Adinetida</taxon>
        <taxon>Adinetidae</taxon>
        <taxon>Adineta</taxon>
    </lineage>
</organism>
<dbReference type="Pfam" id="PF19439">
    <property type="entry name" value="CLEC16A_C"/>
    <property type="match status" value="1"/>
</dbReference>
<accession>A0A820SC27</accession>
<reference evidence="2" key="1">
    <citation type="submission" date="2021-02" db="EMBL/GenBank/DDBJ databases">
        <authorList>
            <person name="Nowell W R."/>
        </authorList>
    </citation>
    <scope>NUCLEOTIDE SEQUENCE</scope>
</reference>
<evidence type="ECO:0000313" key="3">
    <source>
        <dbReference type="Proteomes" id="UP000663868"/>
    </source>
</evidence>